<dbReference type="GO" id="GO:0005737">
    <property type="term" value="C:cytoplasm"/>
    <property type="evidence" value="ECO:0007669"/>
    <property type="project" value="InterPro"/>
</dbReference>
<evidence type="ECO:0000313" key="7">
    <source>
        <dbReference type="Proteomes" id="UP000694523"/>
    </source>
</evidence>
<dbReference type="GO" id="GO:0016020">
    <property type="term" value="C:membrane"/>
    <property type="evidence" value="ECO:0007669"/>
    <property type="project" value="TreeGrafter"/>
</dbReference>
<dbReference type="InterPro" id="IPR027267">
    <property type="entry name" value="AH/BAR_dom_sf"/>
</dbReference>
<name>A0A8C6TH60_9GOBI</name>
<dbReference type="PROSITE" id="PS51021">
    <property type="entry name" value="BAR"/>
    <property type="match status" value="1"/>
</dbReference>
<keyword evidence="2 3" id="KW-0728">SH3 domain</keyword>
<evidence type="ECO:0000256" key="2">
    <source>
        <dbReference type="ARBA" id="ARBA00022443"/>
    </source>
</evidence>
<dbReference type="PANTHER" id="PTHR14167:SF106">
    <property type="entry name" value="ENDOPHILIN-B2 ISOFORM X1"/>
    <property type="match status" value="1"/>
</dbReference>
<dbReference type="InterPro" id="IPR036028">
    <property type="entry name" value="SH3-like_dom_sf"/>
</dbReference>
<evidence type="ECO:0000256" key="3">
    <source>
        <dbReference type="PROSITE-ProRule" id="PRU00192"/>
    </source>
</evidence>
<evidence type="ECO:0000313" key="6">
    <source>
        <dbReference type="Ensembl" id="ENSNMLP00000021936.1"/>
    </source>
</evidence>
<dbReference type="GO" id="GO:0061024">
    <property type="term" value="P:membrane organization"/>
    <property type="evidence" value="ECO:0007669"/>
    <property type="project" value="TreeGrafter"/>
</dbReference>
<accession>A0A8C6TH60</accession>
<dbReference type="InterPro" id="IPR050384">
    <property type="entry name" value="Endophilin_SH3RF"/>
</dbReference>
<organism evidence="6 7">
    <name type="scientific">Neogobius melanostomus</name>
    <name type="common">round goby</name>
    <dbReference type="NCBI Taxonomy" id="47308"/>
    <lineage>
        <taxon>Eukaryota</taxon>
        <taxon>Metazoa</taxon>
        <taxon>Chordata</taxon>
        <taxon>Craniata</taxon>
        <taxon>Vertebrata</taxon>
        <taxon>Euteleostomi</taxon>
        <taxon>Actinopterygii</taxon>
        <taxon>Neopterygii</taxon>
        <taxon>Teleostei</taxon>
        <taxon>Neoteleostei</taxon>
        <taxon>Acanthomorphata</taxon>
        <taxon>Gobiaria</taxon>
        <taxon>Gobiiformes</taxon>
        <taxon>Gobioidei</taxon>
        <taxon>Gobiidae</taxon>
        <taxon>Benthophilinae</taxon>
        <taxon>Neogobiini</taxon>
        <taxon>Neogobius</taxon>
    </lineage>
</organism>
<sequence length="397" mass="44280">MDFNMKKLASDAGHFFNRAMQFTEEKLGQAEKTELDAHLENLLARGDCTKNWTEKILRQTEVLLQPNPIDHTGARIEGFIYDKLDKKIPSRTTNPEILGQYMVDAAQEFGADSPYGNTLITVGEYQKRLGSAEREFLQTSSATFLTPLRNFLEGDWRTISKERRLLENRRLDLDICKARVKKAKQAEAKAAAEPDFQETRPRNYVLSASASALLSEEVDKAEHELRVAQTEFDRQAEVTRLLLEGISSTHLNHLRCLKDFAEAQATYYAQCHHYMHELQRELNKCANSVGAPNSPAVCPNPVSSAFLLESGPSASAAPGSSSTSLAQRPSSVQLPVTGTRKAKVLYDYDAHDTSELSLLADEIITVYTVPGMDPDWLVGERGNDKGKVPVTYLELLS</sequence>
<dbReference type="Gene3D" id="1.20.1270.60">
    <property type="entry name" value="Arfaptin homology (AH) domain/BAR domain"/>
    <property type="match status" value="1"/>
</dbReference>
<keyword evidence="7" id="KW-1185">Reference proteome</keyword>
<dbReference type="SUPFAM" id="SSF103657">
    <property type="entry name" value="BAR/IMD domain-like"/>
    <property type="match status" value="1"/>
</dbReference>
<feature type="domain" description="SH3" evidence="4">
    <location>
        <begin position="337"/>
        <end position="397"/>
    </location>
</feature>
<evidence type="ECO:0000259" key="5">
    <source>
        <dbReference type="PROSITE" id="PS51021"/>
    </source>
</evidence>
<dbReference type="SMART" id="SM00326">
    <property type="entry name" value="SH3"/>
    <property type="match status" value="1"/>
</dbReference>
<feature type="domain" description="BAR" evidence="5">
    <location>
        <begin position="24"/>
        <end position="291"/>
    </location>
</feature>
<dbReference type="PANTHER" id="PTHR14167">
    <property type="entry name" value="SH3 DOMAIN-CONTAINING"/>
    <property type="match status" value="1"/>
</dbReference>
<comment type="similarity">
    <text evidence="1">Belongs to the endophilin family.</text>
</comment>
<reference evidence="6" key="2">
    <citation type="submission" date="2025-09" db="UniProtKB">
        <authorList>
            <consortium name="Ensembl"/>
        </authorList>
    </citation>
    <scope>IDENTIFICATION</scope>
</reference>
<dbReference type="Proteomes" id="UP000694523">
    <property type="component" value="Unplaced"/>
</dbReference>
<reference evidence="6" key="1">
    <citation type="submission" date="2025-08" db="UniProtKB">
        <authorList>
            <consortium name="Ensembl"/>
        </authorList>
    </citation>
    <scope>IDENTIFICATION</scope>
</reference>
<dbReference type="Gene3D" id="2.30.30.40">
    <property type="entry name" value="SH3 Domains"/>
    <property type="match status" value="1"/>
</dbReference>
<protein>
    <submittedName>
        <fullName evidence="6">SH3-domain GRB2-like endophilin B2b</fullName>
    </submittedName>
</protein>
<dbReference type="Pfam" id="PF03114">
    <property type="entry name" value="BAR"/>
    <property type="match status" value="1"/>
</dbReference>
<proteinExistence type="inferred from homology"/>
<dbReference type="SUPFAM" id="SSF50044">
    <property type="entry name" value="SH3-domain"/>
    <property type="match status" value="1"/>
</dbReference>
<dbReference type="SMART" id="SM00721">
    <property type="entry name" value="BAR"/>
    <property type="match status" value="1"/>
</dbReference>
<dbReference type="InterPro" id="IPR001452">
    <property type="entry name" value="SH3_domain"/>
</dbReference>
<dbReference type="InterPro" id="IPR004148">
    <property type="entry name" value="BAR_dom"/>
</dbReference>
<dbReference type="AlphaFoldDB" id="A0A8C6TH60"/>
<dbReference type="PROSITE" id="PS50002">
    <property type="entry name" value="SH3"/>
    <property type="match status" value="1"/>
</dbReference>
<evidence type="ECO:0000256" key="1">
    <source>
        <dbReference type="ARBA" id="ARBA00006697"/>
    </source>
</evidence>
<evidence type="ECO:0000259" key="4">
    <source>
        <dbReference type="PROSITE" id="PS50002"/>
    </source>
</evidence>
<dbReference type="Pfam" id="PF14604">
    <property type="entry name" value="SH3_9"/>
    <property type="match status" value="1"/>
</dbReference>
<dbReference type="Ensembl" id="ENSNMLT00000024592.1">
    <property type="protein sequence ID" value="ENSNMLP00000021936.1"/>
    <property type="gene ID" value="ENSNMLG00000012952.1"/>
</dbReference>